<feature type="signal peptide" evidence="2">
    <location>
        <begin position="1"/>
        <end position="25"/>
    </location>
</feature>
<name>A0A0F5VDU0_9GAMM</name>
<dbReference type="STRING" id="265726.KY46_08095"/>
<proteinExistence type="predicted"/>
<feature type="chain" id="PRO_5002495931" evidence="2">
    <location>
        <begin position="26"/>
        <end position="395"/>
    </location>
</feature>
<dbReference type="Gene3D" id="1.25.40.10">
    <property type="entry name" value="Tetratricopeptide repeat domain"/>
    <property type="match status" value="1"/>
</dbReference>
<organism evidence="3 4">
    <name type="scientific">Photobacterium halotolerans</name>
    <dbReference type="NCBI Taxonomy" id="265726"/>
    <lineage>
        <taxon>Bacteria</taxon>
        <taxon>Pseudomonadati</taxon>
        <taxon>Pseudomonadota</taxon>
        <taxon>Gammaproteobacteria</taxon>
        <taxon>Vibrionales</taxon>
        <taxon>Vibrionaceae</taxon>
        <taxon>Photobacterium</taxon>
    </lineage>
</organism>
<dbReference type="AlphaFoldDB" id="A0A0F5VDU0"/>
<feature type="repeat" description="TPR" evidence="1">
    <location>
        <begin position="346"/>
        <end position="379"/>
    </location>
</feature>
<reference evidence="3 4" key="1">
    <citation type="submission" date="2014-12" db="EMBL/GenBank/DDBJ databases">
        <title>Mercury Reductase activity and rhizosphere competence traits in the genome of root associated Photobacterium halotolerans MELD1.</title>
        <authorList>
            <person name="Mathew D.C."/>
            <person name="Huang C.-C."/>
        </authorList>
    </citation>
    <scope>NUCLEOTIDE SEQUENCE [LARGE SCALE GENOMIC DNA]</scope>
    <source>
        <strain evidence="3 4">MELD1</strain>
    </source>
</reference>
<sequence>MFQRSWLKVSCFTACIGFISSVATAGEVQVLSAVVKGQSIQDADVTWQRAGENSVRVKTNAQGKADTAQLVDDLNTTMLIEKEGYSTLVVKCPCEGFTYALSPEMPNLDGLRVVLTWGSSPSDLDSHLVFPGNHVYFSQKQGDQTHLDVDDTSSYGPETITVVKKKQGERYVYMVRDFSNGNRNESTALSASNARVDVYIGKTHIRSYKVRNDVRANSWVVFGIDGEGAFHDINQYLSLVKNKDINSHLAGVLAADSFESHSLVTNAMIAQAKRLNTAGEKAYQEKDYLAAMYYFQDAVNLNPDFSQAYSNLGVTYPKLDRRAEALWANRKAIELASGNRADRIKAGSYYNIGRIYEASSEWQSALDNFESALRLREHSAYQSGIERMKEKLHIQ</sequence>
<comment type="caution">
    <text evidence="3">The sequence shown here is derived from an EMBL/GenBank/DDBJ whole genome shotgun (WGS) entry which is preliminary data.</text>
</comment>
<gene>
    <name evidence="3" type="ORF">KY46_08095</name>
</gene>
<evidence type="ECO:0000256" key="2">
    <source>
        <dbReference type="SAM" id="SignalP"/>
    </source>
</evidence>
<evidence type="ECO:0000256" key="1">
    <source>
        <dbReference type="PROSITE-ProRule" id="PRU00339"/>
    </source>
</evidence>
<keyword evidence="4" id="KW-1185">Reference proteome</keyword>
<keyword evidence="1" id="KW-0802">TPR repeat</keyword>
<dbReference type="InterPro" id="IPR011990">
    <property type="entry name" value="TPR-like_helical_dom_sf"/>
</dbReference>
<dbReference type="SMART" id="SM00028">
    <property type="entry name" value="TPR"/>
    <property type="match status" value="3"/>
</dbReference>
<evidence type="ECO:0000313" key="4">
    <source>
        <dbReference type="Proteomes" id="UP000033633"/>
    </source>
</evidence>
<accession>A0A0F5VDU0</accession>
<dbReference type="InterPro" id="IPR019734">
    <property type="entry name" value="TPR_rpt"/>
</dbReference>
<dbReference type="EMBL" id="JWYV01000005">
    <property type="protein sequence ID" value="KKD00336.1"/>
    <property type="molecule type" value="Genomic_DNA"/>
</dbReference>
<dbReference type="SUPFAM" id="SSF48452">
    <property type="entry name" value="TPR-like"/>
    <property type="match status" value="1"/>
</dbReference>
<dbReference type="OrthoDB" id="6198593at2"/>
<dbReference type="PROSITE" id="PS50005">
    <property type="entry name" value="TPR"/>
    <property type="match status" value="3"/>
</dbReference>
<evidence type="ECO:0000313" key="3">
    <source>
        <dbReference type="EMBL" id="KKD00336.1"/>
    </source>
</evidence>
<feature type="repeat" description="TPR" evidence="1">
    <location>
        <begin position="272"/>
        <end position="305"/>
    </location>
</feature>
<feature type="repeat" description="TPR" evidence="1">
    <location>
        <begin position="306"/>
        <end position="339"/>
    </location>
</feature>
<dbReference type="Proteomes" id="UP000033633">
    <property type="component" value="Unassembled WGS sequence"/>
</dbReference>
<dbReference type="RefSeq" id="WP_052729948.1">
    <property type="nucleotide sequence ID" value="NZ_JWYV01000005.1"/>
</dbReference>
<protein>
    <submittedName>
        <fullName evidence="3">Tetratricopeptide repeat protein</fullName>
    </submittedName>
</protein>
<keyword evidence="2" id="KW-0732">Signal</keyword>
<dbReference type="PATRIC" id="fig|265726.11.peg.3748"/>